<dbReference type="EMBL" id="CAFBMK010000199">
    <property type="protein sequence ID" value="CAB4935901.1"/>
    <property type="molecule type" value="Genomic_DNA"/>
</dbReference>
<protein>
    <submittedName>
        <fullName evidence="2">Unannotated protein</fullName>
    </submittedName>
</protein>
<feature type="region of interest" description="Disordered" evidence="1">
    <location>
        <begin position="270"/>
        <end position="289"/>
    </location>
</feature>
<evidence type="ECO:0000256" key="1">
    <source>
        <dbReference type="SAM" id="MobiDB-lite"/>
    </source>
</evidence>
<organism evidence="2">
    <name type="scientific">freshwater metagenome</name>
    <dbReference type="NCBI Taxonomy" id="449393"/>
    <lineage>
        <taxon>unclassified sequences</taxon>
        <taxon>metagenomes</taxon>
        <taxon>ecological metagenomes</taxon>
    </lineage>
</organism>
<sequence>MDRPSGVSSARDDNRAAAASSCTPTPGIGRNSVAWRLPRVIVPVLSSSSTSTSPEASTARPDSASTLRRTRRSMPAMPIAESSAPIVVGMSATSRAISVVAETVEPANVTNGRSVTTTTRKTIDSPASRMPSATSFGVLRRAAPSTSEIIRSRNEPPGSCVISTRMRSERTRVPPVTALRSPPASRITGADSPVIADSSTEAMPSTTVPSPGITSPASTTTTSPGRRSPAAFSEPSAMRALVSVRMARSASACAFPRPSARASATLAKTTVSHSHTATTKANQAGWPPSDEMPVAWPTQIAVVTTAPSSTTNITGLRTCTRGSSFTRLWTSAGRRMLGSSRERS</sequence>
<gene>
    <name evidence="2" type="ORF">UFOPK3564_02643</name>
</gene>
<evidence type="ECO:0000313" key="2">
    <source>
        <dbReference type="EMBL" id="CAB4935901.1"/>
    </source>
</evidence>
<feature type="region of interest" description="Disordered" evidence="1">
    <location>
        <begin position="166"/>
        <end position="234"/>
    </location>
</feature>
<feature type="compositionally biased region" description="Polar residues" evidence="1">
    <location>
        <begin position="270"/>
        <end position="282"/>
    </location>
</feature>
<accession>A0A6J7IYX9</accession>
<name>A0A6J7IYX9_9ZZZZ</name>
<feature type="compositionally biased region" description="Low complexity" evidence="1">
    <location>
        <begin position="209"/>
        <end position="230"/>
    </location>
</feature>
<reference evidence="2" key="1">
    <citation type="submission" date="2020-05" db="EMBL/GenBank/DDBJ databases">
        <authorList>
            <person name="Chiriac C."/>
            <person name="Salcher M."/>
            <person name="Ghai R."/>
            <person name="Kavagutti S V."/>
        </authorList>
    </citation>
    <scope>NUCLEOTIDE SEQUENCE</scope>
</reference>
<feature type="compositionally biased region" description="Polar residues" evidence="1">
    <location>
        <begin position="197"/>
        <end position="208"/>
    </location>
</feature>
<feature type="region of interest" description="Disordered" evidence="1">
    <location>
        <begin position="45"/>
        <end position="74"/>
    </location>
</feature>
<feature type="region of interest" description="Disordered" evidence="1">
    <location>
        <begin position="1"/>
        <end position="33"/>
    </location>
</feature>
<proteinExistence type="predicted"/>
<dbReference type="AlphaFoldDB" id="A0A6J7IYX9"/>